<sequence length="53" mass="6086">MSCYGSQAWQFSHNSQGFLPDLKGDVVPTEIDNFLCQPNYRVVILAQHYCAHR</sequence>
<reference evidence="1 2" key="1">
    <citation type="submission" date="2019-02" db="EMBL/GenBank/DDBJ databases">
        <title>Deep-cultivation of Planctomycetes and their phenomic and genomic characterization uncovers novel biology.</title>
        <authorList>
            <person name="Wiegand S."/>
            <person name="Jogler M."/>
            <person name="Boedeker C."/>
            <person name="Pinto D."/>
            <person name="Vollmers J."/>
            <person name="Rivas-Marin E."/>
            <person name="Kohn T."/>
            <person name="Peeters S.H."/>
            <person name="Heuer A."/>
            <person name="Rast P."/>
            <person name="Oberbeckmann S."/>
            <person name="Bunk B."/>
            <person name="Jeske O."/>
            <person name="Meyerdierks A."/>
            <person name="Storesund J.E."/>
            <person name="Kallscheuer N."/>
            <person name="Luecker S."/>
            <person name="Lage O.M."/>
            <person name="Pohl T."/>
            <person name="Merkel B.J."/>
            <person name="Hornburger P."/>
            <person name="Mueller R.-W."/>
            <person name="Bruemmer F."/>
            <person name="Labrenz M."/>
            <person name="Spormann A.M."/>
            <person name="Op Den Camp H."/>
            <person name="Overmann J."/>
            <person name="Amann R."/>
            <person name="Jetten M.S.M."/>
            <person name="Mascher T."/>
            <person name="Medema M.H."/>
            <person name="Devos D.P."/>
            <person name="Kaster A.-K."/>
            <person name="Ovreas L."/>
            <person name="Rohde M."/>
            <person name="Galperin M.Y."/>
            <person name="Jogler C."/>
        </authorList>
    </citation>
    <scope>NUCLEOTIDE SEQUENCE [LARGE SCALE GENOMIC DNA]</scope>
    <source>
        <strain evidence="1 2">Pla144</strain>
    </source>
</reference>
<keyword evidence="2" id="KW-1185">Reference proteome</keyword>
<proteinExistence type="predicted"/>
<organism evidence="1 2">
    <name type="scientific">Bythopirellula polymerisocia</name>
    <dbReference type="NCBI Taxonomy" id="2528003"/>
    <lineage>
        <taxon>Bacteria</taxon>
        <taxon>Pseudomonadati</taxon>
        <taxon>Planctomycetota</taxon>
        <taxon>Planctomycetia</taxon>
        <taxon>Pirellulales</taxon>
        <taxon>Lacipirellulaceae</taxon>
        <taxon>Bythopirellula</taxon>
    </lineage>
</organism>
<name>A0A5C6CSE5_9BACT</name>
<evidence type="ECO:0000313" key="2">
    <source>
        <dbReference type="Proteomes" id="UP000318437"/>
    </source>
</evidence>
<dbReference type="EMBL" id="SJPS01000004">
    <property type="protein sequence ID" value="TWU25739.1"/>
    <property type="molecule type" value="Genomic_DNA"/>
</dbReference>
<dbReference type="AlphaFoldDB" id="A0A5C6CSE5"/>
<gene>
    <name evidence="1" type="ORF">Pla144_29510</name>
</gene>
<accession>A0A5C6CSE5</accession>
<comment type="caution">
    <text evidence="1">The sequence shown here is derived from an EMBL/GenBank/DDBJ whole genome shotgun (WGS) entry which is preliminary data.</text>
</comment>
<protein>
    <submittedName>
        <fullName evidence="1">Uncharacterized protein</fullName>
    </submittedName>
</protein>
<evidence type="ECO:0000313" key="1">
    <source>
        <dbReference type="EMBL" id="TWU25739.1"/>
    </source>
</evidence>
<dbReference type="Proteomes" id="UP000318437">
    <property type="component" value="Unassembled WGS sequence"/>
</dbReference>